<dbReference type="Proteomes" id="UP000253250">
    <property type="component" value="Unassembled WGS sequence"/>
</dbReference>
<protein>
    <submittedName>
        <fullName evidence="1">Uncharacterized protein</fullName>
    </submittedName>
</protein>
<organism evidence="1 2">
    <name type="scientific">Acidiferrobacter thiooxydans</name>
    <dbReference type="NCBI Taxonomy" id="163359"/>
    <lineage>
        <taxon>Bacteria</taxon>
        <taxon>Pseudomonadati</taxon>
        <taxon>Pseudomonadota</taxon>
        <taxon>Gammaproteobacteria</taxon>
        <taxon>Acidiferrobacterales</taxon>
        <taxon>Acidiferrobacteraceae</taxon>
        <taxon>Acidiferrobacter</taxon>
    </lineage>
</organism>
<proteinExistence type="predicted"/>
<accession>A0A368HFK7</accession>
<gene>
    <name evidence="1" type="ORF">C4900_07810</name>
</gene>
<comment type="caution">
    <text evidence="1">The sequence shown here is derived from an EMBL/GenBank/DDBJ whole genome shotgun (WGS) entry which is preliminary data.</text>
</comment>
<sequence>MAKAPLPLRVGMRFVGVDQGDKTLVVRNPLLVGSPPERGLVAFFGRLARPVFGEETRLAATRGERVFPVTATYVDTTGERYRVVFEREDYPRRRWLDLRHMRLPLAEGILSILGVPQKYATGNTVRLNLTVPAIIKALRPTHIERRLPAIEEWLGTSLDLIVFPGTTQSIHVTAQAQNNPPDMIPVYAWVIHPETLVDVRSEDADRQVVPLTGR</sequence>
<dbReference type="AlphaFoldDB" id="A0A368HFK7"/>
<evidence type="ECO:0000313" key="1">
    <source>
        <dbReference type="EMBL" id="RCN55817.1"/>
    </source>
</evidence>
<dbReference type="EMBL" id="PSYR01000002">
    <property type="protein sequence ID" value="RCN55817.1"/>
    <property type="molecule type" value="Genomic_DNA"/>
</dbReference>
<keyword evidence="2" id="KW-1185">Reference proteome</keyword>
<reference evidence="1 2" key="1">
    <citation type="submission" date="2018-02" db="EMBL/GenBank/DDBJ databases">
        <title>Insights into the biology of acidophilic members of the Acidiferrobacteraceae family derived from comparative genomic analyses.</title>
        <authorList>
            <person name="Issotta F."/>
            <person name="Thyssen C."/>
            <person name="Mena C."/>
            <person name="Moya A."/>
            <person name="Bellenberg S."/>
            <person name="Sproer C."/>
            <person name="Covarrubias P.C."/>
            <person name="Sand W."/>
            <person name="Quatrini R."/>
            <person name="Vera M."/>
        </authorList>
    </citation>
    <scope>NUCLEOTIDE SEQUENCE [LARGE SCALE GENOMIC DNA]</scope>
    <source>
        <strain evidence="2">m-1</strain>
    </source>
</reference>
<evidence type="ECO:0000313" key="2">
    <source>
        <dbReference type="Proteomes" id="UP000253250"/>
    </source>
</evidence>
<name>A0A368HFK7_9GAMM</name>